<dbReference type="Proteomes" id="UP000029082">
    <property type="component" value="Unassembled WGS sequence"/>
</dbReference>
<evidence type="ECO:0000313" key="1">
    <source>
        <dbReference type="EMBL" id="KFI76522.1"/>
    </source>
</evidence>
<dbReference type="AlphaFoldDB" id="A0A087BZS2"/>
<sequence length="76" mass="9065">MNLMQARKDQLLDLLNTPVPIEDRRRLSAELADLKQDIVAHRHDDDERVWDDMRRKWGQHISSQRGNQAQIRHTLL</sequence>
<keyword evidence="2" id="KW-1185">Reference proteome</keyword>
<dbReference type="RefSeq" id="WP_152595827.1">
    <property type="nucleotide sequence ID" value="NZ_JDUO01000027.1"/>
</dbReference>
<comment type="caution">
    <text evidence="1">The sequence shown here is derived from an EMBL/GenBank/DDBJ whole genome shotgun (WGS) entry which is preliminary data.</text>
</comment>
<evidence type="ECO:0000313" key="2">
    <source>
        <dbReference type="Proteomes" id="UP000029082"/>
    </source>
</evidence>
<protein>
    <submittedName>
        <fullName evidence="1">Uncharacterized protein</fullName>
    </submittedName>
</protein>
<proteinExistence type="predicted"/>
<reference evidence="1 2" key="1">
    <citation type="submission" date="2014-03" db="EMBL/GenBank/DDBJ databases">
        <title>Genomics of Bifidobacteria.</title>
        <authorList>
            <person name="Ventura M."/>
            <person name="Milani C."/>
            <person name="Lugli G.A."/>
        </authorList>
    </citation>
    <scope>NUCLEOTIDE SEQUENCE [LARGE SCALE GENOMIC DNA]</scope>
    <source>
        <strain evidence="1 2">DSM 21395</strain>
    </source>
</reference>
<organism evidence="1 2">
    <name type="scientific">Bifidobacterium mongoliense DSM 21395</name>
    <dbReference type="NCBI Taxonomy" id="1437603"/>
    <lineage>
        <taxon>Bacteria</taxon>
        <taxon>Bacillati</taxon>
        <taxon>Actinomycetota</taxon>
        <taxon>Actinomycetes</taxon>
        <taxon>Bifidobacteriales</taxon>
        <taxon>Bifidobacteriaceae</taxon>
        <taxon>Bifidobacterium</taxon>
    </lineage>
</organism>
<dbReference type="GeneID" id="93095319"/>
<accession>A0A087BZS2</accession>
<dbReference type="EMBL" id="JGZE01000013">
    <property type="protein sequence ID" value="KFI76522.1"/>
    <property type="molecule type" value="Genomic_DNA"/>
</dbReference>
<gene>
    <name evidence="1" type="ORF">BMON_1912</name>
</gene>
<name>A0A087BZS2_9BIFI</name>